<evidence type="ECO:0000256" key="1">
    <source>
        <dbReference type="ARBA" id="ARBA00004613"/>
    </source>
</evidence>
<keyword evidence="3" id="KW-0964">Secreted</keyword>
<comment type="caution">
    <text evidence="6">The sequence shown here is derived from an EMBL/GenBank/DDBJ whole genome shotgun (WGS) entry which is preliminary data.</text>
</comment>
<dbReference type="EMBL" id="QXFV01001692">
    <property type="protein sequence ID" value="KAE9000295.1"/>
    <property type="molecule type" value="Genomic_DNA"/>
</dbReference>
<protein>
    <recommendedName>
        <fullName evidence="8">RxLR effector protein</fullName>
    </recommendedName>
</protein>
<dbReference type="Pfam" id="PF16810">
    <property type="entry name" value="RXLR"/>
    <property type="match status" value="1"/>
</dbReference>
<evidence type="ECO:0000256" key="3">
    <source>
        <dbReference type="ARBA" id="ARBA00022525"/>
    </source>
</evidence>
<dbReference type="InterPro" id="IPR031825">
    <property type="entry name" value="RXLR"/>
</dbReference>
<evidence type="ECO:0000256" key="2">
    <source>
        <dbReference type="ARBA" id="ARBA00010400"/>
    </source>
</evidence>
<evidence type="ECO:0000256" key="5">
    <source>
        <dbReference type="SAM" id="SignalP"/>
    </source>
</evidence>
<evidence type="ECO:0000313" key="7">
    <source>
        <dbReference type="Proteomes" id="UP000429607"/>
    </source>
</evidence>
<name>A0A6A3K6E9_9STRA</name>
<proteinExistence type="inferred from homology"/>
<organism evidence="6 7">
    <name type="scientific">Phytophthora rubi</name>
    <dbReference type="NCBI Taxonomy" id="129364"/>
    <lineage>
        <taxon>Eukaryota</taxon>
        <taxon>Sar</taxon>
        <taxon>Stramenopiles</taxon>
        <taxon>Oomycota</taxon>
        <taxon>Peronosporomycetes</taxon>
        <taxon>Peronosporales</taxon>
        <taxon>Peronosporaceae</taxon>
        <taxon>Phytophthora</taxon>
    </lineage>
</organism>
<comment type="similarity">
    <text evidence="2">Belongs to the RxLR effector family.</text>
</comment>
<evidence type="ECO:0008006" key="8">
    <source>
        <dbReference type="Google" id="ProtNLM"/>
    </source>
</evidence>
<dbReference type="Proteomes" id="UP000429607">
    <property type="component" value="Unassembled WGS sequence"/>
</dbReference>
<evidence type="ECO:0000313" key="6">
    <source>
        <dbReference type="EMBL" id="KAE9000295.1"/>
    </source>
</evidence>
<dbReference type="AlphaFoldDB" id="A0A6A3K6E9"/>
<accession>A0A6A3K6E9</accession>
<keyword evidence="4 5" id="KW-0732">Signal</keyword>
<feature type="chain" id="PRO_5025363965" description="RxLR effector protein" evidence="5">
    <location>
        <begin position="21"/>
        <end position="470"/>
    </location>
</feature>
<gene>
    <name evidence="6" type="ORF">PR001_g18822</name>
</gene>
<feature type="signal peptide" evidence="5">
    <location>
        <begin position="1"/>
        <end position="20"/>
    </location>
</feature>
<evidence type="ECO:0000256" key="4">
    <source>
        <dbReference type="ARBA" id="ARBA00022729"/>
    </source>
</evidence>
<comment type="subcellular location">
    <subcellularLocation>
        <location evidence="1">Secreted</location>
    </subcellularLocation>
</comment>
<sequence length="470" mass="54370">MPWYRIVFVVAVSLLVSSDAVLTTKESDEIKLPTVALTATVNSVNTIITETNKRRYLREDELSSIDGSIKSIDRRDDAPEEPGARAIESFNTLSRVKTMSGEISRTSKWLSEKVSQALPMKWRLRVWAKNEKSLDFVKKELGLEHLSADLLRAAPNFKYYDDYVTSQLPVWAKKQLTPTEVKAELGLEDLVDAALMTNPNFKYYDEFLKTQVRAWGEEKISVDDVLVRLGLNTLSGRARTEAVNFEYYDEFVVNQLRTWLKDNQVTVLGVMAKLNLGELSGEALLSHPNYQYYKRFVKSKLKLWADNSVPRSDVKAKLGLENLRGRTLESHPNFTFFQKYIAKQYEYQLDGWLKQGLSTFDIWQKLELDRVHLLLLRQSGVYRIYQDYVNLMDDYVLKLMRRGFDVPDLISKEASERELLLKTQIWTSAKRPEEYVKFALGLKGLEGDMLTAAPNYKFYEYYLEGLPHIK</sequence>
<reference evidence="6 7" key="1">
    <citation type="submission" date="2018-09" db="EMBL/GenBank/DDBJ databases">
        <title>Genomic investigation of the strawberry pathogen Phytophthora fragariae indicates pathogenicity is determined by transcriptional variation in three key races.</title>
        <authorList>
            <person name="Adams T.M."/>
            <person name="Armitage A.D."/>
            <person name="Sobczyk M.K."/>
            <person name="Bates H.J."/>
            <person name="Dunwell J.M."/>
            <person name="Nellist C.F."/>
            <person name="Harrison R.J."/>
        </authorList>
    </citation>
    <scope>NUCLEOTIDE SEQUENCE [LARGE SCALE GENOMIC DNA]</scope>
    <source>
        <strain evidence="6 7">SCRP249</strain>
    </source>
</reference>